<dbReference type="AlphaFoldDB" id="A0A2K9EHW2"/>
<evidence type="ECO:0000313" key="2">
    <source>
        <dbReference type="EMBL" id="AUH34588.1"/>
    </source>
</evidence>
<evidence type="ECO:0000313" key="3">
    <source>
        <dbReference type="Proteomes" id="UP000233742"/>
    </source>
</evidence>
<proteinExistence type="predicted"/>
<keyword evidence="3" id="KW-1185">Reference proteome</keyword>
<feature type="compositionally biased region" description="Basic and acidic residues" evidence="1">
    <location>
        <begin position="15"/>
        <end position="27"/>
    </location>
</feature>
<dbReference type="EMBL" id="CP025408">
    <property type="protein sequence ID" value="AUH34588.1"/>
    <property type="molecule type" value="Genomic_DNA"/>
</dbReference>
<dbReference type="KEGG" id="paro:CUV01_15435"/>
<protein>
    <submittedName>
        <fullName evidence="2">Uncharacterized protein</fullName>
    </submittedName>
</protein>
<organism evidence="2 3">
    <name type="scientific">Paracoccus tegillarcae</name>
    <dbReference type="NCBI Taxonomy" id="1529068"/>
    <lineage>
        <taxon>Bacteria</taxon>
        <taxon>Pseudomonadati</taxon>
        <taxon>Pseudomonadota</taxon>
        <taxon>Alphaproteobacteria</taxon>
        <taxon>Rhodobacterales</taxon>
        <taxon>Paracoccaceae</taxon>
        <taxon>Paracoccus</taxon>
    </lineage>
</organism>
<dbReference type="RefSeq" id="WP_101461249.1">
    <property type="nucleotide sequence ID" value="NZ_CP025408.1"/>
</dbReference>
<gene>
    <name evidence="2" type="ORF">CUV01_15435</name>
</gene>
<evidence type="ECO:0000256" key="1">
    <source>
        <dbReference type="SAM" id="MobiDB-lite"/>
    </source>
</evidence>
<feature type="region of interest" description="Disordered" evidence="1">
    <location>
        <begin position="1"/>
        <end position="27"/>
    </location>
</feature>
<dbReference type="Proteomes" id="UP000233742">
    <property type="component" value="Chromosome"/>
</dbReference>
<name>A0A2K9EHW2_9RHOB</name>
<sequence length="104" mass="11517">MAQAPRRVNGQKPAPRREIINLGRKQDAETQEVGAASDYCRIFELTAVVSHGGISALIRAENAMVGTYDIAACRHDLEARDNPSDWHALPAPFPIWQRHDQTVA</sequence>
<accession>A0A2K9EHW2</accession>
<reference evidence="2 3" key="1">
    <citation type="submission" date="2017-12" db="EMBL/GenBank/DDBJ databases">
        <authorList>
            <person name="Hurst M.R.H."/>
        </authorList>
    </citation>
    <scope>NUCLEOTIDE SEQUENCE [LARGE SCALE GENOMIC DNA]</scope>
    <source>
        <strain evidence="2 3">BM15</strain>
    </source>
</reference>